<feature type="transmembrane region" description="Helical" evidence="2">
    <location>
        <begin position="37"/>
        <end position="66"/>
    </location>
</feature>
<feature type="region of interest" description="Disordered" evidence="1">
    <location>
        <begin position="1"/>
        <end position="27"/>
    </location>
</feature>
<gene>
    <name evidence="3" type="ORF">ILEXP_LOCUS18950</name>
</gene>
<keyword evidence="2" id="KW-0812">Transmembrane</keyword>
<evidence type="ECO:0000313" key="4">
    <source>
        <dbReference type="Proteomes" id="UP001642360"/>
    </source>
</evidence>
<feature type="region of interest" description="Disordered" evidence="1">
    <location>
        <begin position="93"/>
        <end position="160"/>
    </location>
</feature>
<organism evidence="3 4">
    <name type="scientific">Ilex paraguariensis</name>
    <name type="common">yerba mate</name>
    <dbReference type="NCBI Taxonomy" id="185542"/>
    <lineage>
        <taxon>Eukaryota</taxon>
        <taxon>Viridiplantae</taxon>
        <taxon>Streptophyta</taxon>
        <taxon>Embryophyta</taxon>
        <taxon>Tracheophyta</taxon>
        <taxon>Spermatophyta</taxon>
        <taxon>Magnoliopsida</taxon>
        <taxon>eudicotyledons</taxon>
        <taxon>Gunneridae</taxon>
        <taxon>Pentapetalae</taxon>
        <taxon>asterids</taxon>
        <taxon>campanulids</taxon>
        <taxon>Aquifoliales</taxon>
        <taxon>Aquifoliaceae</taxon>
        <taxon>Ilex</taxon>
    </lineage>
</organism>
<accession>A0ABC8S1R2</accession>
<evidence type="ECO:0000256" key="2">
    <source>
        <dbReference type="SAM" id="Phobius"/>
    </source>
</evidence>
<evidence type="ECO:0000256" key="1">
    <source>
        <dbReference type="SAM" id="MobiDB-lite"/>
    </source>
</evidence>
<protein>
    <submittedName>
        <fullName evidence="3">Uncharacterized protein</fullName>
    </submittedName>
</protein>
<comment type="caution">
    <text evidence="3">The sequence shown here is derived from an EMBL/GenBank/DDBJ whole genome shotgun (WGS) entry which is preliminary data.</text>
</comment>
<dbReference type="PANTHER" id="PTHR33429">
    <property type="entry name" value="OS02G0708000 PROTEIN-RELATED"/>
    <property type="match status" value="1"/>
</dbReference>
<feature type="compositionally biased region" description="Basic and acidic residues" evidence="1">
    <location>
        <begin position="141"/>
        <end position="154"/>
    </location>
</feature>
<dbReference type="PANTHER" id="PTHR33429:SF2">
    <property type="entry name" value="OS01G0888850 PROTEIN"/>
    <property type="match status" value="1"/>
</dbReference>
<reference evidence="3 4" key="1">
    <citation type="submission" date="2024-02" db="EMBL/GenBank/DDBJ databases">
        <authorList>
            <person name="Vignale AGUSTIN F."/>
            <person name="Sosa J E."/>
            <person name="Modenutti C."/>
        </authorList>
    </citation>
    <scope>NUCLEOTIDE SEQUENCE [LARGE SCALE GENOMIC DNA]</scope>
</reference>
<dbReference type="EMBL" id="CAUOFW020002059">
    <property type="protein sequence ID" value="CAK9150797.1"/>
    <property type="molecule type" value="Genomic_DNA"/>
</dbReference>
<feature type="compositionally biased region" description="Pro residues" evidence="1">
    <location>
        <begin position="1"/>
        <end position="17"/>
    </location>
</feature>
<evidence type="ECO:0000313" key="3">
    <source>
        <dbReference type="EMBL" id="CAK9150797.1"/>
    </source>
</evidence>
<keyword evidence="2" id="KW-1133">Transmembrane helix</keyword>
<keyword evidence="2" id="KW-0472">Membrane</keyword>
<dbReference type="AlphaFoldDB" id="A0ABC8S1R2"/>
<proteinExistence type="predicted"/>
<sequence>MSTTPIPVPEQQQPPPIAETTQQAYTAHSGHGSVGPVIAVLAVITILVLAVITILGAIAIVIGRLCSGRRIMGRGRYDFEGWVETKFSSCLDGRVDPPPPRAAAENSFSGGGGFGDAVPAAENRVSSGSGNAVPAETPQQAKEEEMISDRRNPHETAQSS</sequence>
<dbReference type="Proteomes" id="UP001642360">
    <property type="component" value="Unassembled WGS sequence"/>
</dbReference>
<keyword evidence="4" id="KW-1185">Reference proteome</keyword>
<name>A0ABC8S1R2_9AQUA</name>